<gene>
    <name evidence="3" type="ORF">GCM10022263_33500</name>
</gene>
<dbReference type="InterPro" id="IPR013078">
    <property type="entry name" value="His_Pase_superF_clade-1"/>
</dbReference>
<keyword evidence="4" id="KW-1185">Reference proteome</keyword>
<sequence>MPTPQQHGSHEADGEHRQGHQMGGSVLRHAYYDAPVEKQRLLVVVRHAKAEQFAASDVERVLSPRGRDDGRALGRWLADEGITPDVAYVSYAARTRETWDVVAAGAGWGLAPQIDGNLYGTDEEGVLELVRSTPEHASSVVVVGHNPTMAMLVQLLDDGEGEASGSVELGSFPTSAAAVFEVAGAWDDVAPMGGRLRACHVGRAADQG</sequence>
<evidence type="ECO:0000256" key="2">
    <source>
        <dbReference type="SAM" id="MobiDB-lite"/>
    </source>
</evidence>
<feature type="region of interest" description="Disordered" evidence="2">
    <location>
        <begin position="1"/>
        <end position="21"/>
    </location>
</feature>
<comment type="caution">
    <text evidence="3">The sequence shown here is derived from an EMBL/GenBank/DDBJ whole genome shotgun (WGS) entry which is preliminary data.</text>
</comment>
<accession>A0ABP6W3J8</accession>
<keyword evidence="1" id="KW-0378">Hydrolase</keyword>
<dbReference type="EMBL" id="BAABBB010000018">
    <property type="protein sequence ID" value="GAA3543676.1"/>
    <property type="molecule type" value="Genomic_DNA"/>
</dbReference>
<evidence type="ECO:0000256" key="1">
    <source>
        <dbReference type="ARBA" id="ARBA00022801"/>
    </source>
</evidence>
<dbReference type="InterPro" id="IPR051021">
    <property type="entry name" value="Mito_Ser/Thr_phosphatase"/>
</dbReference>
<evidence type="ECO:0000313" key="4">
    <source>
        <dbReference type="Proteomes" id="UP001500301"/>
    </source>
</evidence>
<dbReference type="SMART" id="SM00855">
    <property type="entry name" value="PGAM"/>
    <property type="match status" value="1"/>
</dbReference>
<dbReference type="Pfam" id="PF00300">
    <property type="entry name" value="His_Phos_1"/>
    <property type="match status" value="1"/>
</dbReference>
<dbReference type="InterPro" id="IPR029033">
    <property type="entry name" value="His_PPase_superfam"/>
</dbReference>
<protein>
    <submittedName>
        <fullName evidence="3">Histidine phosphatase family protein</fullName>
    </submittedName>
</protein>
<name>A0ABP6W3J8_9ACTN</name>
<dbReference type="Proteomes" id="UP001500301">
    <property type="component" value="Unassembled WGS sequence"/>
</dbReference>
<dbReference type="Gene3D" id="3.40.50.1240">
    <property type="entry name" value="Phosphoglycerate mutase-like"/>
    <property type="match status" value="1"/>
</dbReference>
<reference evidence="4" key="1">
    <citation type="journal article" date="2019" name="Int. J. Syst. Evol. Microbiol.">
        <title>The Global Catalogue of Microorganisms (GCM) 10K type strain sequencing project: providing services to taxonomists for standard genome sequencing and annotation.</title>
        <authorList>
            <consortium name="The Broad Institute Genomics Platform"/>
            <consortium name="The Broad Institute Genome Sequencing Center for Infectious Disease"/>
            <person name="Wu L."/>
            <person name="Ma J."/>
        </authorList>
    </citation>
    <scope>NUCLEOTIDE SEQUENCE [LARGE SCALE GENOMIC DNA]</scope>
    <source>
        <strain evidence="4">JCM 17460</strain>
    </source>
</reference>
<dbReference type="PANTHER" id="PTHR20935">
    <property type="entry name" value="PHOSPHOGLYCERATE MUTASE-RELATED"/>
    <property type="match status" value="1"/>
</dbReference>
<proteinExistence type="predicted"/>
<organism evidence="3 4">
    <name type="scientific">Nocardioides daeguensis</name>
    <dbReference type="NCBI Taxonomy" id="908359"/>
    <lineage>
        <taxon>Bacteria</taxon>
        <taxon>Bacillati</taxon>
        <taxon>Actinomycetota</taxon>
        <taxon>Actinomycetes</taxon>
        <taxon>Propionibacteriales</taxon>
        <taxon>Nocardioidaceae</taxon>
        <taxon>Nocardioides</taxon>
    </lineage>
</organism>
<dbReference type="PANTHER" id="PTHR20935:SF1">
    <property type="entry name" value="SLL1549 PROTEIN"/>
    <property type="match status" value="1"/>
</dbReference>
<feature type="compositionally biased region" description="Basic and acidic residues" evidence="2">
    <location>
        <begin position="8"/>
        <end position="18"/>
    </location>
</feature>
<dbReference type="CDD" id="cd07067">
    <property type="entry name" value="HP_PGM_like"/>
    <property type="match status" value="1"/>
</dbReference>
<dbReference type="SUPFAM" id="SSF53254">
    <property type="entry name" value="Phosphoglycerate mutase-like"/>
    <property type="match status" value="1"/>
</dbReference>
<evidence type="ECO:0000313" key="3">
    <source>
        <dbReference type="EMBL" id="GAA3543676.1"/>
    </source>
</evidence>